<protein>
    <recommendedName>
        <fullName evidence="2">Methyltransferase type 11 domain-containing protein</fullName>
    </recommendedName>
</protein>
<accession>X0U6E1</accession>
<evidence type="ECO:0000313" key="1">
    <source>
        <dbReference type="EMBL" id="GAF84055.1"/>
    </source>
</evidence>
<dbReference type="EMBL" id="BARS01003544">
    <property type="protein sequence ID" value="GAF84055.1"/>
    <property type="molecule type" value="Genomic_DNA"/>
</dbReference>
<gene>
    <name evidence="1" type="ORF">S01H1_06871</name>
</gene>
<comment type="caution">
    <text evidence="1">The sequence shown here is derived from an EMBL/GenBank/DDBJ whole genome shotgun (WGS) entry which is preliminary data.</text>
</comment>
<sequence>MESVLAFVEDKEAAIHELIRMTKPGGYVGLNETYWTELPSPELLSYSLEIGPQIITEAEWRAIWEAMPLEARTIQTLALEAKQELRDRIKWIGWRSILPAWGRVIKLLLTNRRSRDAIKQQLDTPTELAKFLGYALFVGRKPLPPADRSSDYSPGCHAEF</sequence>
<dbReference type="Gene3D" id="3.40.50.150">
    <property type="entry name" value="Vaccinia Virus protein VP39"/>
    <property type="match status" value="1"/>
</dbReference>
<dbReference type="SUPFAM" id="SSF53335">
    <property type="entry name" value="S-adenosyl-L-methionine-dependent methyltransferases"/>
    <property type="match status" value="1"/>
</dbReference>
<proteinExistence type="predicted"/>
<evidence type="ECO:0008006" key="2">
    <source>
        <dbReference type="Google" id="ProtNLM"/>
    </source>
</evidence>
<name>X0U6E1_9ZZZZ</name>
<dbReference type="AlphaFoldDB" id="X0U6E1"/>
<reference evidence="1" key="1">
    <citation type="journal article" date="2014" name="Front. Microbiol.">
        <title>High frequency of phylogenetically diverse reductive dehalogenase-homologous genes in deep subseafloor sedimentary metagenomes.</title>
        <authorList>
            <person name="Kawai M."/>
            <person name="Futagami T."/>
            <person name="Toyoda A."/>
            <person name="Takaki Y."/>
            <person name="Nishi S."/>
            <person name="Hori S."/>
            <person name="Arai W."/>
            <person name="Tsubouchi T."/>
            <person name="Morono Y."/>
            <person name="Uchiyama I."/>
            <person name="Ito T."/>
            <person name="Fujiyama A."/>
            <person name="Inagaki F."/>
            <person name="Takami H."/>
        </authorList>
    </citation>
    <scope>NUCLEOTIDE SEQUENCE</scope>
    <source>
        <strain evidence="1">Expedition CK06-06</strain>
    </source>
</reference>
<dbReference type="InterPro" id="IPR029063">
    <property type="entry name" value="SAM-dependent_MTases_sf"/>
</dbReference>
<organism evidence="1">
    <name type="scientific">marine sediment metagenome</name>
    <dbReference type="NCBI Taxonomy" id="412755"/>
    <lineage>
        <taxon>unclassified sequences</taxon>
        <taxon>metagenomes</taxon>
        <taxon>ecological metagenomes</taxon>
    </lineage>
</organism>